<reference evidence="3" key="2">
    <citation type="submission" date="2013-12" db="EMBL/GenBank/DDBJ databases">
        <title>Evolution of pathogenesis and genome organization in the Tremellales.</title>
        <authorList>
            <person name="Cuomo C."/>
            <person name="Litvintseva A."/>
            <person name="Heitman J."/>
            <person name="Chen Y."/>
            <person name="Sun S."/>
            <person name="Springer D."/>
            <person name="Dromer F."/>
            <person name="Young S."/>
            <person name="Zeng Q."/>
            <person name="Chapman S."/>
            <person name="Gujja S."/>
            <person name="Saif S."/>
            <person name="Birren B."/>
        </authorList>
    </citation>
    <scope>NUCLEOTIDE SEQUENCE [LARGE SCALE GENOMIC DNA]</scope>
    <source>
        <strain evidence="3">BCC8398</strain>
    </source>
</reference>
<feature type="region of interest" description="Disordered" evidence="1">
    <location>
        <begin position="37"/>
        <end position="77"/>
    </location>
</feature>
<organism evidence="2 3">
    <name type="scientific">Kwoniella heveanensis BCC8398</name>
    <dbReference type="NCBI Taxonomy" id="1296120"/>
    <lineage>
        <taxon>Eukaryota</taxon>
        <taxon>Fungi</taxon>
        <taxon>Dikarya</taxon>
        <taxon>Basidiomycota</taxon>
        <taxon>Agaricomycotina</taxon>
        <taxon>Tremellomycetes</taxon>
        <taxon>Tremellales</taxon>
        <taxon>Cryptococcaceae</taxon>
        <taxon>Kwoniella</taxon>
    </lineage>
</organism>
<dbReference type="Proteomes" id="UP000092666">
    <property type="component" value="Unassembled WGS sequence"/>
</dbReference>
<feature type="compositionally biased region" description="Basic and acidic residues" evidence="1">
    <location>
        <begin position="44"/>
        <end position="57"/>
    </location>
</feature>
<accession>A0A1B9GMN6</accession>
<dbReference type="AlphaFoldDB" id="A0A1B9GMN6"/>
<reference evidence="2 3" key="1">
    <citation type="submission" date="2013-07" db="EMBL/GenBank/DDBJ databases">
        <title>The Genome Sequence of Cryptococcus heveanensis BCC8398.</title>
        <authorList>
            <consortium name="The Broad Institute Genome Sequencing Platform"/>
            <person name="Cuomo C."/>
            <person name="Litvintseva A."/>
            <person name="Chen Y."/>
            <person name="Heitman J."/>
            <person name="Sun S."/>
            <person name="Springer D."/>
            <person name="Dromer F."/>
            <person name="Young S.K."/>
            <person name="Zeng Q."/>
            <person name="Gargeya S."/>
            <person name="Fitzgerald M."/>
            <person name="Abouelleil A."/>
            <person name="Alvarado L."/>
            <person name="Berlin A.M."/>
            <person name="Chapman S.B."/>
            <person name="Dewar J."/>
            <person name="Goldberg J."/>
            <person name="Griggs A."/>
            <person name="Gujja S."/>
            <person name="Hansen M."/>
            <person name="Howarth C."/>
            <person name="Imamovic A."/>
            <person name="Larimer J."/>
            <person name="McCowan C."/>
            <person name="Murphy C."/>
            <person name="Pearson M."/>
            <person name="Priest M."/>
            <person name="Roberts A."/>
            <person name="Saif S."/>
            <person name="Shea T."/>
            <person name="Sykes S."/>
            <person name="Wortman J."/>
            <person name="Nusbaum C."/>
            <person name="Birren B."/>
        </authorList>
    </citation>
    <scope>NUCLEOTIDE SEQUENCE [LARGE SCALE GENOMIC DNA]</scope>
    <source>
        <strain evidence="2 3">BCC8398</strain>
    </source>
</reference>
<gene>
    <name evidence="2" type="ORF">I316_06261</name>
</gene>
<keyword evidence="3" id="KW-1185">Reference proteome</keyword>
<dbReference type="EMBL" id="KV700130">
    <property type="protein sequence ID" value="OCF32105.1"/>
    <property type="molecule type" value="Genomic_DNA"/>
</dbReference>
<feature type="compositionally biased region" description="Acidic residues" evidence="1">
    <location>
        <begin position="119"/>
        <end position="128"/>
    </location>
</feature>
<proteinExistence type="predicted"/>
<protein>
    <submittedName>
        <fullName evidence="2">Uncharacterized protein</fullName>
    </submittedName>
</protein>
<feature type="region of interest" description="Disordered" evidence="1">
    <location>
        <begin position="93"/>
        <end position="128"/>
    </location>
</feature>
<evidence type="ECO:0000256" key="1">
    <source>
        <dbReference type="SAM" id="MobiDB-lite"/>
    </source>
</evidence>
<sequence length="128" mass="13427">METVSDTAKLDNPEETGDTAMLQRLPTTGNLAIANPAYSAEPDADLRSGSRKTHDFEAGPNGDAEAGSESNAESDVDSIGSVIVVTRATDLSDDVTTHPSKDVVATDPSDNVTTHLIEDADLIEDGER</sequence>
<evidence type="ECO:0000313" key="3">
    <source>
        <dbReference type="Proteomes" id="UP000092666"/>
    </source>
</evidence>
<name>A0A1B9GMN6_9TREE</name>
<feature type="region of interest" description="Disordered" evidence="1">
    <location>
        <begin position="1"/>
        <end position="24"/>
    </location>
</feature>
<evidence type="ECO:0000313" key="2">
    <source>
        <dbReference type="EMBL" id="OCF32105.1"/>
    </source>
</evidence>